<evidence type="ECO:0000313" key="6">
    <source>
        <dbReference type="Proteomes" id="UP000825729"/>
    </source>
</evidence>
<evidence type="ECO:0000256" key="1">
    <source>
        <dbReference type="ARBA" id="ARBA00004906"/>
    </source>
</evidence>
<dbReference type="GO" id="GO:0006511">
    <property type="term" value="P:ubiquitin-dependent protein catabolic process"/>
    <property type="evidence" value="ECO:0007669"/>
    <property type="project" value="InterPro"/>
</dbReference>
<evidence type="ECO:0000256" key="2">
    <source>
        <dbReference type="ARBA" id="ARBA00009993"/>
    </source>
</evidence>
<comment type="pathway">
    <text evidence="1">Protein modification; protein ubiquitination.</text>
</comment>
<dbReference type="AlphaFoldDB" id="A0AAV7DXX8"/>
<dbReference type="InterPro" id="IPR001232">
    <property type="entry name" value="SKP1-like"/>
</dbReference>
<keyword evidence="6" id="KW-1185">Reference proteome</keyword>
<dbReference type="Gene3D" id="3.30.710.10">
    <property type="entry name" value="Potassium Channel Kv1.1, Chain A"/>
    <property type="match status" value="1"/>
</dbReference>
<comment type="caution">
    <text evidence="5">The sequence shown here is derived from an EMBL/GenBank/DDBJ whole genome shotgun (WGS) entry which is preliminary data.</text>
</comment>
<comment type="similarity">
    <text evidence="2">Belongs to the SKP1 family.</text>
</comment>
<keyword evidence="3" id="KW-0833">Ubl conjugation pathway</keyword>
<accession>A0AAV7DXX8</accession>
<dbReference type="EMBL" id="JAINDJ010000008">
    <property type="protein sequence ID" value="KAG9440890.1"/>
    <property type="molecule type" value="Genomic_DNA"/>
</dbReference>
<evidence type="ECO:0000313" key="5">
    <source>
        <dbReference type="EMBL" id="KAG9440890.1"/>
    </source>
</evidence>
<dbReference type="Pfam" id="PF03931">
    <property type="entry name" value="Skp1_POZ"/>
    <property type="match status" value="1"/>
</dbReference>
<proteinExistence type="inferred from homology"/>
<dbReference type="SUPFAM" id="SSF54695">
    <property type="entry name" value="POZ domain"/>
    <property type="match status" value="1"/>
</dbReference>
<protein>
    <recommendedName>
        <fullName evidence="4">SKP1 component POZ domain-containing protein</fullName>
    </recommendedName>
</protein>
<name>A0AAV7DXX8_ARIFI</name>
<evidence type="ECO:0000256" key="3">
    <source>
        <dbReference type="ARBA" id="ARBA00022786"/>
    </source>
</evidence>
<dbReference type="GO" id="GO:0009867">
    <property type="term" value="P:jasmonic acid mediated signaling pathway"/>
    <property type="evidence" value="ECO:0007669"/>
    <property type="project" value="UniProtKB-ARBA"/>
</dbReference>
<dbReference type="PANTHER" id="PTHR11165">
    <property type="entry name" value="SKP1"/>
    <property type="match status" value="1"/>
</dbReference>
<sequence>MDLNVKQKSVGVDWTMEEALRGRKEGADVAIFIFILYFPCRTHAEDQIFHCWENHRAQKSDLGSWYKNNRMMWDWNGPIKVPFRCSDGEVVWVDKKYVKEFKAVLIDEIYEDGAEIPLLNISSKIMRMIVDYCDSHFTSREQREAAMLLFAAMGDAEYEKKQEELEKIEDAERDKDWMEYIEFDLRTLVQLSNAANFLNFQEFLQLMREVLLNKSSGLEVVEMNPEEKARVIAELDNLEDLPLRDDMDRCFRVKRCQ</sequence>
<dbReference type="InterPro" id="IPR016897">
    <property type="entry name" value="SKP1"/>
</dbReference>
<reference evidence="5 6" key="1">
    <citation type="submission" date="2021-07" db="EMBL/GenBank/DDBJ databases">
        <title>The Aristolochia fimbriata genome: insights into angiosperm evolution, floral development and chemical biosynthesis.</title>
        <authorList>
            <person name="Jiao Y."/>
        </authorList>
    </citation>
    <scope>NUCLEOTIDE SEQUENCE [LARGE SCALE GENOMIC DNA]</scope>
    <source>
        <strain evidence="5">IBCAS-2021</strain>
        <tissue evidence="5">Leaf</tissue>
    </source>
</reference>
<dbReference type="InterPro" id="IPR011333">
    <property type="entry name" value="SKP1/BTB/POZ_sf"/>
</dbReference>
<gene>
    <name evidence="5" type="ORF">H6P81_021055</name>
</gene>
<dbReference type="SMART" id="SM00512">
    <property type="entry name" value="Skp1"/>
    <property type="match status" value="1"/>
</dbReference>
<dbReference type="Proteomes" id="UP000825729">
    <property type="component" value="Unassembled WGS sequence"/>
</dbReference>
<dbReference type="InterPro" id="IPR016073">
    <property type="entry name" value="Skp1_comp_POZ"/>
</dbReference>
<feature type="domain" description="SKP1 component POZ" evidence="4">
    <location>
        <begin position="83"/>
        <end position="136"/>
    </location>
</feature>
<organism evidence="5 6">
    <name type="scientific">Aristolochia fimbriata</name>
    <name type="common">White veined hardy Dutchman's pipe vine</name>
    <dbReference type="NCBI Taxonomy" id="158543"/>
    <lineage>
        <taxon>Eukaryota</taxon>
        <taxon>Viridiplantae</taxon>
        <taxon>Streptophyta</taxon>
        <taxon>Embryophyta</taxon>
        <taxon>Tracheophyta</taxon>
        <taxon>Spermatophyta</taxon>
        <taxon>Magnoliopsida</taxon>
        <taxon>Magnoliidae</taxon>
        <taxon>Piperales</taxon>
        <taxon>Aristolochiaceae</taxon>
        <taxon>Aristolochia</taxon>
    </lineage>
</organism>
<evidence type="ECO:0000259" key="4">
    <source>
        <dbReference type="Pfam" id="PF03931"/>
    </source>
</evidence>